<keyword evidence="3" id="KW-0418">Kinase</keyword>
<dbReference type="Gene3D" id="2.60.200.40">
    <property type="match status" value="1"/>
</dbReference>
<keyword evidence="2" id="KW-0547">Nucleotide-binding</keyword>
<evidence type="ECO:0008006" key="9">
    <source>
        <dbReference type="Google" id="ProtNLM"/>
    </source>
</evidence>
<dbReference type="InterPro" id="IPR050187">
    <property type="entry name" value="Lipid_Phosphate_FormReg"/>
</dbReference>
<reference evidence="7 8" key="1">
    <citation type="submission" date="2020-06" db="EMBL/GenBank/DDBJ databases">
        <authorList>
            <person name="Kim S.-J."/>
            <person name="Park S.-J."/>
        </authorList>
    </citation>
    <scope>NUCLEOTIDE SEQUENCE [LARGE SCALE GENOMIC DNA]</scope>
    <source>
        <strain evidence="7 8">SW-151</strain>
    </source>
</reference>
<feature type="domain" description="YegS/DAGK C-terminal" evidence="6">
    <location>
        <begin position="134"/>
        <end position="293"/>
    </location>
</feature>
<sequence>MIVELIHNPASGTYSEHRLDALSHAFQACGAQVRLGRTESDGLFDILPDCDLVCVSGGDGALRLVVASMARTKILKPLCVFPAGTVNLVARELGYSDDPEIFAREVMAGYLDKEKSRLAAPMVAFDGHPFVACLSAGPDGQAVARHDPALKKRFGGAAYGWALIRLLGNWPQFRFSLALDMSDETTDHLNCSAFYVIKARHYAGNWVLAPAARLGSRHFHVLLLTRARRRDFLRFITQIALGRDPARLDFVECVPAYRLTMIAKDEISRSAAFQADGDTLETQPHEIRMTGQTVTYCLPLAD</sequence>
<organism evidence="7 8">
    <name type="scientific">Parasphingorhabdus flavimaris</name>
    <dbReference type="NCBI Taxonomy" id="266812"/>
    <lineage>
        <taxon>Bacteria</taxon>
        <taxon>Pseudomonadati</taxon>
        <taxon>Pseudomonadota</taxon>
        <taxon>Alphaproteobacteria</taxon>
        <taxon>Sphingomonadales</taxon>
        <taxon>Sphingomonadaceae</taxon>
        <taxon>Parasphingorhabdus</taxon>
    </lineage>
</organism>
<dbReference type="RefSeq" id="WP_176280381.1">
    <property type="nucleotide sequence ID" value="NZ_JABWMH010000004.1"/>
</dbReference>
<dbReference type="InterPro" id="IPR016064">
    <property type="entry name" value="NAD/diacylglycerol_kinase_sf"/>
</dbReference>
<name>A0ABX2N5H4_9SPHN</name>
<evidence type="ECO:0000256" key="1">
    <source>
        <dbReference type="ARBA" id="ARBA00022679"/>
    </source>
</evidence>
<dbReference type="EMBL" id="JABWMH010000004">
    <property type="protein sequence ID" value="NVD28934.1"/>
    <property type="molecule type" value="Genomic_DNA"/>
</dbReference>
<keyword evidence="1" id="KW-0808">Transferase</keyword>
<proteinExistence type="predicted"/>
<comment type="caution">
    <text evidence="7">The sequence shown here is derived from an EMBL/GenBank/DDBJ whole genome shotgun (WGS) entry which is preliminary data.</text>
</comment>
<feature type="domain" description="DAGKc" evidence="5">
    <location>
        <begin position="5"/>
        <end position="109"/>
    </location>
</feature>
<dbReference type="PANTHER" id="PTHR12358:SF106">
    <property type="entry name" value="LIPID KINASE YEGS"/>
    <property type="match status" value="1"/>
</dbReference>
<evidence type="ECO:0000256" key="3">
    <source>
        <dbReference type="ARBA" id="ARBA00022777"/>
    </source>
</evidence>
<dbReference type="InterPro" id="IPR045540">
    <property type="entry name" value="YegS/DAGK_C"/>
</dbReference>
<dbReference type="InterPro" id="IPR001206">
    <property type="entry name" value="Diacylglycerol_kinase_cat_dom"/>
</dbReference>
<dbReference type="PANTHER" id="PTHR12358">
    <property type="entry name" value="SPHINGOSINE KINASE"/>
    <property type="match status" value="1"/>
</dbReference>
<dbReference type="InterPro" id="IPR017438">
    <property type="entry name" value="ATP-NAD_kinase_N"/>
</dbReference>
<dbReference type="Proteomes" id="UP000652427">
    <property type="component" value="Unassembled WGS sequence"/>
</dbReference>
<keyword evidence="8" id="KW-1185">Reference proteome</keyword>
<protein>
    <recommendedName>
        <fullName evidence="9">DAGKc domain-containing protein</fullName>
    </recommendedName>
</protein>
<evidence type="ECO:0000256" key="2">
    <source>
        <dbReference type="ARBA" id="ARBA00022741"/>
    </source>
</evidence>
<dbReference type="Pfam" id="PF00781">
    <property type="entry name" value="DAGK_cat"/>
    <property type="match status" value="1"/>
</dbReference>
<dbReference type="SUPFAM" id="SSF111331">
    <property type="entry name" value="NAD kinase/diacylglycerol kinase-like"/>
    <property type="match status" value="1"/>
</dbReference>
<evidence type="ECO:0000259" key="5">
    <source>
        <dbReference type="Pfam" id="PF00781"/>
    </source>
</evidence>
<evidence type="ECO:0000259" key="6">
    <source>
        <dbReference type="Pfam" id="PF19279"/>
    </source>
</evidence>
<dbReference type="Gene3D" id="3.40.50.10330">
    <property type="entry name" value="Probable inorganic polyphosphate/atp-NAD kinase, domain 1"/>
    <property type="match status" value="1"/>
</dbReference>
<evidence type="ECO:0000313" key="7">
    <source>
        <dbReference type="EMBL" id="NVD28934.1"/>
    </source>
</evidence>
<evidence type="ECO:0000313" key="8">
    <source>
        <dbReference type="Proteomes" id="UP000652427"/>
    </source>
</evidence>
<evidence type="ECO:0000256" key="4">
    <source>
        <dbReference type="ARBA" id="ARBA00022840"/>
    </source>
</evidence>
<dbReference type="Pfam" id="PF19279">
    <property type="entry name" value="YegS_C"/>
    <property type="match status" value="1"/>
</dbReference>
<accession>A0ABX2N5H4</accession>
<gene>
    <name evidence="7" type="ORF">HUO14_13615</name>
</gene>
<keyword evidence="4" id="KW-0067">ATP-binding</keyword>